<accession>A0A4P9XMW8</accession>
<dbReference type="STRING" id="78915.A0A4P9XMW8"/>
<dbReference type="Pfam" id="PF01370">
    <property type="entry name" value="Epimerase"/>
    <property type="match status" value="1"/>
</dbReference>
<organism evidence="2 3">
    <name type="scientific">Thamnocephalis sphaerospora</name>
    <dbReference type="NCBI Taxonomy" id="78915"/>
    <lineage>
        <taxon>Eukaryota</taxon>
        <taxon>Fungi</taxon>
        <taxon>Fungi incertae sedis</taxon>
        <taxon>Zoopagomycota</taxon>
        <taxon>Zoopagomycotina</taxon>
        <taxon>Zoopagomycetes</taxon>
        <taxon>Zoopagales</taxon>
        <taxon>Sigmoideomycetaceae</taxon>
        <taxon>Thamnocephalis</taxon>
    </lineage>
</organism>
<dbReference type="SUPFAM" id="SSF51735">
    <property type="entry name" value="NAD(P)-binding Rossmann-fold domains"/>
    <property type="match status" value="1"/>
</dbReference>
<dbReference type="InterPro" id="IPR036291">
    <property type="entry name" value="NAD(P)-bd_dom_sf"/>
</dbReference>
<evidence type="ECO:0000259" key="1">
    <source>
        <dbReference type="Pfam" id="PF01370"/>
    </source>
</evidence>
<dbReference type="OrthoDB" id="16464at2759"/>
<protein>
    <recommendedName>
        <fullName evidence="1">NAD-dependent epimerase/dehydratase domain-containing protein</fullName>
    </recommendedName>
</protein>
<reference evidence="3" key="1">
    <citation type="journal article" date="2018" name="Nat. Microbiol.">
        <title>Leveraging single-cell genomics to expand the fungal tree of life.</title>
        <authorList>
            <person name="Ahrendt S.R."/>
            <person name="Quandt C.A."/>
            <person name="Ciobanu D."/>
            <person name="Clum A."/>
            <person name="Salamov A."/>
            <person name="Andreopoulos B."/>
            <person name="Cheng J.F."/>
            <person name="Woyke T."/>
            <person name="Pelin A."/>
            <person name="Henrissat B."/>
            <person name="Reynolds N.K."/>
            <person name="Benny G.L."/>
            <person name="Smith M.E."/>
            <person name="James T.Y."/>
            <person name="Grigoriev I.V."/>
        </authorList>
    </citation>
    <scope>NUCLEOTIDE SEQUENCE [LARGE SCALE GENOMIC DNA]</scope>
    <source>
        <strain evidence="3">RSA 1356</strain>
    </source>
</reference>
<evidence type="ECO:0000313" key="2">
    <source>
        <dbReference type="EMBL" id="RKP07263.1"/>
    </source>
</evidence>
<proteinExistence type="predicted"/>
<keyword evidence="3" id="KW-1185">Reference proteome</keyword>
<sequence length="355" mass="40047">MPSALIFGGLCMVGRNLVTYLVENNLCHPIRVVDRSVPQTAFLSQRCADALAKTEFLQANLRNPASVAACFEPSPGVSEWDFVFNCSTEERYGQVDQVYLERIMLVGTNCANEAAKRNVKVFLQISTGSVYQEISNPPCGETAPTQTQIARTKYHLETDQKVLETPGLNAIVVRPSLVYGPADLHRATPFLALSSVIRYKGWHLTQPHTTNPRRNSVHVYDVAAGMHHLAKWYTSTNQSGPRVFNISDESDSRQYGVFCDPLVLRMTDLMALREELNEMSIPVWLEMLAKYQIHNTPVSPYLEEEYFSAPPTSVDGQRIVRETGFEYRYPKLVLANLEETVHEYVSQKLWPSAEL</sequence>
<name>A0A4P9XMW8_9FUNG</name>
<dbReference type="PANTHER" id="PTHR43245">
    <property type="entry name" value="BIFUNCTIONAL POLYMYXIN RESISTANCE PROTEIN ARNA"/>
    <property type="match status" value="1"/>
</dbReference>
<gene>
    <name evidence="2" type="ORF">THASP1DRAFT_17318</name>
</gene>
<dbReference type="InterPro" id="IPR001509">
    <property type="entry name" value="Epimerase_deHydtase"/>
</dbReference>
<evidence type="ECO:0000313" key="3">
    <source>
        <dbReference type="Proteomes" id="UP000271241"/>
    </source>
</evidence>
<feature type="domain" description="NAD-dependent epimerase/dehydratase" evidence="1">
    <location>
        <begin position="4"/>
        <end position="246"/>
    </location>
</feature>
<dbReference type="Gene3D" id="3.40.50.720">
    <property type="entry name" value="NAD(P)-binding Rossmann-like Domain"/>
    <property type="match status" value="1"/>
</dbReference>
<dbReference type="AlphaFoldDB" id="A0A4P9XMW8"/>
<dbReference type="Proteomes" id="UP000271241">
    <property type="component" value="Unassembled WGS sequence"/>
</dbReference>
<dbReference type="EMBL" id="KZ992743">
    <property type="protein sequence ID" value="RKP07263.1"/>
    <property type="molecule type" value="Genomic_DNA"/>
</dbReference>
<dbReference type="InterPro" id="IPR050177">
    <property type="entry name" value="Lipid_A_modif_metabolic_enz"/>
</dbReference>
<dbReference type="PANTHER" id="PTHR43245:SF11">
    <property type="entry name" value="LD23561P"/>
    <property type="match status" value="1"/>
</dbReference>